<evidence type="ECO:0000313" key="1">
    <source>
        <dbReference type="EMBL" id="ALP54249.1"/>
    </source>
</evidence>
<evidence type="ECO:0000313" key="2">
    <source>
        <dbReference type="Proteomes" id="UP000055136"/>
    </source>
</evidence>
<name>A0A0S2TGG7_9GAMM</name>
<reference evidence="1" key="1">
    <citation type="submission" date="2015-10" db="EMBL/GenBank/DDBJ databases">
        <title>Description of Candidatus Tenderia electrophaga gen. nov, sp. nov., an Uncultivated Electroautotroph from a Biocathode Enrichment.</title>
        <authorList>
            <person name="Eddie B.J."/>
            <person name="Malanoski A.P."/>
            <person name="Wang Z."/>
            <person name="Hall R.J."/>
            <person name="Oh S.D."/>
            <person name="Heiner C."/>
            <person name="Lin B."/>
            <person name="Strycharz-Glaven S.M."/>
        </authorList>
    </citation>
    <scope>NUCLEOTIDE SEQUENCE [LARGE SCALE GENOMIC DNA]</scope>
    <source>
        <strain evidence="1">NRL1</strain>
    </source>
</reference>
<accession>A0A0S2TGG7</accession>
<organism evidence="1 2">
    <name type="scientific">Candidatus Tenderia electrophaga</name>
    <dbReference type="NCBI Taxonomy" id="1748243"/>
    <lineage>
        <taxon>Bacteria</taxon>
        <taxon>Pseudomonadati</taxon>
        <taxon>Pseudomonadota</taxon>
        <taxon>Gammaproteobacteria</taxon>
        <taxon>Candidatus Tenderiales</taxon>
        <taxon>Candidatus Tenderiaceae</taxon>
        <taxon>Candidatus Tenderia</taxon>
    </lineage>
</organism>
<dbReference type="KEGG" id="tee:Tel_14475"/>
<dbReference type="Proteomes" id="UP000055136">
    <property type="component" value="Chromosome"/>
</dbReference>
<sequence length="392" mass="43867">MSSDRYYRFAVSVAKHLLGQESAFMRDSEQSEVVHMHGSDDTLFSLDMTPFAAEAAEVSALPFFDDVSGVSKLLSAYQSAKQSLTFENDLPDAKRHLSDYADDFLTALLARANAALTDQQARTIADWVKHLDIYCAVKCVESFLYSQADLKLLEIAPRYGWDVIFDHMAIRCGSQEHDDAERVANLLKKKHGYVSTQFSGEAYYQFPDGWNAYPVYKILNNGQVLRIFVDQSDADAPSQIIQHWNRVYGYTAHHVGIRATQLKAGIRTAVPLEDVMRALVQEGIDVLTPTGHYTRGLLLQVFTRPERNSAIPAALKAEIIAHGAQLEKTIENAKLLELVSRRELMPPQAEAYFALYGLTYDPSNPHHSAPVYQYFLPAQAAHVIKTSQHIAG</sequence>
<dbReference type="EMBL" id="CP013099">
    <property type="protein sequence ID" value="ALP54249.1"/>
    <property type="molecule type" value="Genomic_DNA"/>
</dbReference>
<proteinExistence type="predicted"/>
<keyword evidence="2" id="KW-1185">Reference proteome</keyword>
<protein>
    <submittedName>
        <fullName evidence="1">Uncharacterized protein</fullName>
    </submittedName>
</protein>
<dbReference type="STRING" id="1748243.Tel_14475"/>
<dbReference type="AlphaFoldDB" id="A0A0S2TGG7"/>
<gene>
    <name evidence="1" type="ORF">Tel_14475</name>
</gene>